<sequence>MAFETVVQLQGDDRKFKLSPEIKQFTLLDLGFSKQNNGSFVLKQPISGANLNGYKLKISVNKDLDQLKMVVTDGKGLRKIDIFKNNQHPDDVEQLNFFLQTLILRKVLTPAN</sequence>
<proteinExistence type="predicted"/>
<keyword evidence="2" id="KW-1185">Reference proteome</keyword>
<gene>
    <name evidence="1" type="ORF">R4146_06365</name>
</gene>
<accession>A0ABU8SLN0</accession>
<comment type="caution">
    <text evidence="1">The sequence shown here is derived from an EMBL/GenBank/DDBJ whole genome shotgun (WGS) entry which is preliminary data.</text>
</comment>
<evidence type="ECO:0008006" key="3">
    <source>
        <dbReference type="Google" id="ProtNLM"/>
    </source>
</evidence>
<dbReference type="InterPro" id="IPR035942">
    <property type="entry name" value="Lp2179-like_sf"/>
</dbReference>
<dbReference type="SUPFAM" id="SSF160800">
    <property type="entry name" value="Lp2179-like"/>
    <property type="match status" value="1"/>
</dbReference>
<dbReference type="Proteomes" id="UP001370590">
    <property type="component" value="Unassembled WGS sequence"/>
</dbReference>
<dbReference type="RefSeq" id="WP_339960584.1">
    <property type="nucleotide sequence ID" value="NZ_JAWMWH010000001.1"/>
</dbReference>
<organism evidence="1 2">
    <name type="scientific">Nicoliella lavandulae</name>
    <dbReference type="NCBI Taxonomy" id="3082954"/>
    <lineage>
        <taxon>Bacteria</taxon>
        <taxon>Bacillati</taxon>
        <taxon>Bacillota</taxon>
        <taxon>Bacilli</taxon>
        <taxon>Lactobacillales</taxon>
        <taxon>Lactobacillaceae</taxon>
        <taxon>Nicoliella</taxon>
    </lineage>
</organism>
<protein>
    <recommendedName>
        <fullName evidence="3">Cysteine desulfurase</fullName>
    </recommendedName>
</protein>
<evidence type="ECO:0000313" key="2">
    <source>
        <dbReference type="Proteomes" id="UP001370590"/>
    </source>
</evidence>
<name>A0ABU8SLN0_9LACO</name>
<reference evidence="1 2" key="1">
    <citation type="submission" date="2023-10" db="EMBL/GenBank/DDBJ databases">
        <title>Nicoliella lavandulae sp. nov. isolated from Lavandula angustifolia flowers.</title>
        <authorList>
            <person name="Alcantara C."/>
            <person name="Zuniga M."/>
            <person name="Landete J.M."/>
            <person name="Monedero V."/>
        </authorList>
    </citation>
    <scope>NUCLEOTIDE SEQUENCE [LARGE SCALE GENOMIC DNA]</scope>
    <source>
        <strain evidence="1 2">Es01</strain>
    </source>
</reference>
<dbReference type="Pfam" id="PF08866">
    <property type="entry name" value="DUF1831"/>
    <property type="match status" value="1"/>
</dbReference>
<dbReference type="EMBL" id="JAWMWH010000001">
    <property type="protein sequence ID" value="MEJ6400784.1"/>
    <property type="molecule type" value="Genomic_DNA"/>
</dbReference>
<evidence type="ECO:0000313" key="1">
    <source>
        <dbReference type="EMBL" id="MEJ6400784.1"/>
    </source>
</evidence>
<dbReference type="Gene3D" id="3.30.1820.10">
    <property type="entry name" value="Lp2179-like"/>
    <property type="match status" value="1"/>
</dbReference>
<dbReference type="InterPro" id="IPR014965">
    <property type="entry name" value="Amino_acid_metab_prot_put"/>
</dbReference>